<evidence type="ECO:0000256" key="1">
    <source>
        <dbReference type="ARBA" id="ARBA00023015"/>
    </source>
</evidence>
<dbReference type="RefSeq" id="WP_145290702.1">
    <property type="nucleotide sequence ID" value="NZ_CP036291.1"/>
</dbReference>
<dbReference type="Pfam" id="PF22177">
    <property type="entry name" value="PBP1_XylR"/>
    <property type="match status" value="1"/>
</dbReference>
<evidence type="ECO:0000313" key="5">
    <source>
        <dbReference type="EMBL" id="QDU91033.1"/>
    </source>
</evidence>
<feature type="domain" description="HTH araC/xylS-type" evidence="4">
    <location>
        <begin position="290"/>
        <end position="388"/>
    </location>
</feature>
<dbReference type="Pfam" id="PF13377">
    <property type="entry name" value="Peripla_BP_3"/>
    <property type="match status" value="1"/>
</dbReference>
<dbReference type="Gene3D" id="3.40.50.2300">
    <property type="match status" value="2"/>
</dbReference>
<evidence type="ECO:0000313" key="6">
    <source>
        <dbReference type="Proteomes" id="UP000317429"/>
    </source>
</evidence>
<keyword evidence="2" id="KW-0238">DNA-binding</keyword>
<dbReference type="InterPro" id="IPR046335">
    <property type="entry name" value="LacI/GalR-like_sensor"/>
</dbReference>
<gene>
    <name evidence="5" type="primary">xylR_9</name>
    <name evidence="5" type="ORF">Pla175_44500</name>
</gene>
<evidence type="ECO:0000256" key="2">
    <source>
        <dbReference type="ARBA" id="ARBA00023125"/>
    </source>
</evidence>
<accession>A0A518DHT3</accession>
<dbReference type="AlphaFoldDB" id="A0A518DHT3"/>
<dbReference type="InterPro" id="IPR009057">
    <property type="entry name" value="Homeodomain-like_sf"/>
</dbReference>
<dbReference type="PROSITE" id="PS01124">
    <property type="entry name" value="HTH_ARAC_FAMILY_2"/>
    <property type="match status" value="1"/>
</dbReference>
<evidence type="ECO:0000256" key="3">
    <source>
        <dbReference type="ARBA" id="ARBA00023163"/>
    </source>
</evidence>
<dbReference type="SUPFAM" id="SSF53822">
    <property type="entry name" value="Periplasmic binding protein-like I"/>
    <property type="match status" value="1"/>
</dbReference>
<dbReference type="Pfam" id="PF12833">
    <property type="entry name" value="HTH_18"/>
    <property type="match status" value="1"/>
</dbReference>
<dbReference type="Proteomes" id="UP000317429">
    <property type="component" value="Chromosome"/>
</dbReference>
<protein>
    <submittedName>
        <fullName evidence="5">Xylose operon regulatory protein</fullName>
    </submittedName>
</protein>
<sequence>MKRNPNVALLVETAREYGRQLLLGVAQYARLHGPWSFQMTPGDFEQATADFSAQQVDGIITRLVNKRIHRLVVEANVPTIVLGLRDWQVANELPLDCCAEHAGDSEQAAKLAAEHLLERHFRHYGFVGMGDRAWSTAREQGFRAAISEAGFETLVYPIPARKSDRVWDRERQRLADWIKQLPKPIGIMACNDDRGREVLDACRLAGVMTPEEVAVVGVDNDDLYCDLSVPPLSSVAWNGVTGGYETAALLDKMMRGETRGQKNLAIVVQPLHVVTRRSTDVIALDNRDVAESLAFIRANHAHGVNVDEVAAHVSLSRRNLEIAFRKEVGRTIHGEIQRVRFDHARRLLEETDYSVPKVAELAGYGAASYLIQVFRQRLGLTPQRYRATIRV</sequence>
<dbReference type="GO" id="GO:0000976">
    <property type="term" value="F:transcription cis-regulatory region binding"/>
    <property type="evidence" value="ECO:0007669"/>
    <property type="project" value="TreeGrafter"/>
</dbReference>
<dbReference type="InterPro" id="IPR054031">
    <property type="entry name" value="XylR_PBP1"/>
</dbReference>
<dbReference type="InterPro" id="IPR028082">
    <property type="entry name" value="Peripla_BP_I"/>
</dbReference>
<dbReference type="OrthoDB" id="9795616at2"/>
<dbReference type="Gene3D" id="1.10.10.60">
    <property type="entry name" value="Homeodomain-like"/>
    <property type="match status" value="1"/>
</dbReference>
<keyword evidence="6" id="KW-1185">Reference proteome</keyword>
<reference evidence="5 6" key="1">
    <citation type="submission" date="2019-02" db="EMBL/GenBank/DDBJ databases">
        <title>Deep-cultivation of Planctomycetes and their phenomic and genomic characterization uncovers novel biology.</title>
        <authorList>
            <person name="Wiegand S."/>
            <person name="Jogler M."/>
            <person name="Boedeker C."/>
            <person name="Pinto D."/>
            <person name="Vollmers J."/>
            <person name="Rivas-Marin E."/>
            <person name="Kohn T."/>
            <person name="Peeters S.H."/>
            <person name="Heuer A."/>
            <person name="Rast P."/>
            <person name="Oberbeckmann S."/>
            <person name="Bunk B."/>
            <person name="Jeske O."/>
            <person name="Meyerdierks A."/>
            <person name="Storesund J.E."/>
            <person name="Kallscheuer N."/>
            <person name="Luecker S."/>
            <person name="Lage O.M."/>
            <person name="Pohl T."/>
            <person name="Merkel B.J."/>
            <person name="Hornburger P."/>
            <person name="Mueller R.-W."/>
            <person name="Bruemmer F."/>
            <person name="Labrenz M."/>
            <person name="Spormann A.M."/>
            <person name="Op den Camp H."/>
            <person name="Overmann J."/>
            <person name="Amann R."/>
            <person name="Jetten M.S.M."/>
            <person name="Mascher T."/>
            <person name="Medema M.H."/>
            <person name="Devos D.P."/>
            <person name="Kaster A.-K."/>
            <person name="Ovreas L."/>
            <person name="Rohde M."/>
            <person name="Galperin M.Y."/>
            <person name="Jogler C."/>
        </authorList>
    </citation>
    <scope>NUCLEOTIDE SEQUENCE [LARGE SCALE GENOMIC DNA]</scope>
    <source>
        <strain evidence="5 6">Pla175</strain>
    </source>
</reference>
<dbReference type="PANTHER" id="PTHR30146:SF24">
    <property type="entry name" value="XYLOSE OPERON REGULATORY PROTEIN"/>
    <property type="match status" value="1"/>
</dbReference>
<dbReference type="GO" id="GO:0003700">
    <property type="term" value="F:DNA-binding transcription factor activity"/>
    <property type="evidence" value="ECO:0007669"/>
    <property type="project" value="InterPro"/>
</dbReference>
<dbReference type="SMART" id="SM00342">
    <property type="entry name" value="HTH_ARAC"/>
    <property type="match status" value="1"/>
</dbReference>
<dbReference type="KEGG" id="pnd:Pla175_44500"/>
<name>A0A518DHT3_9BACT</name>
<keyword evidence="1" id="KW-0805">Transcription regulation</keyword>
<dbReference type="SUPFAM" id="SSF46689">
    <property type="entry name" value="Homeodomain-like"/>
    <property type="match status" value="1"/>
</dbReference>
<evidence type="ECO:0000259" key="4">
    <source>
        <dbReference type="PROSITE" id="PS01124"/>
    </source>
</evidence>
<organism evidence="5 6">
    <name type="scientific">Pirellulimonas nuda</name>
    <dbReference type="NCBI Taxonomy" id="2528009"/>
    <lineage>
        <taxon>Bacteria</taxon>
        <taxon>Pseudomonadati</taxon>
        <taxon>Planctomycetota</taxon>
        <taxon>Planctomycetia</taxon>
        <taxon>Pirellulales</taxon>
        <taxon>Lacipirellulaceae</taxon>
        <taxon>Pirellulimonas</taxon>
    </lineage>
</organism>
<proteinExistence type="predicted"/>
<dbReference type="PANTHER" id="PTHR30146">
    <property type="entry name" value="LACI-RELATED TRANSCRIPTIONAL REPRESSOR"/>
    <property type="match status" value="1"/>
</dbReference>
<dbReference type="InterPro" id="IPR018060">
    <property type="entry name" value="HTH_AraC"/>
</dbReference>
<dbReference type="EMBL" id="CP036291">
    <property type="protein sequence ID" value="QDU91033.1"/>
    <property type="molecule type" value="Genomic_DNA"/>
</dbReference>
<dbReference type="CDD" id="cd01543">
    <property type="entry name" value="PBP1_XylR"/>
    <property type="match status" value="1"/>
</dbReference>
<keyword evidence="3" id="KW-0804">Transcription</keyword>